<dbReference type="PANTHER" id="PTHR35043">
    <property type="entry name" value="TRANSCRIPTION FACTOR DOMAIN-CONTAINING PROTEIN"/>
    <property type="match status" value="1"/>
</dbReference>
<keyword evidence="1" id="KW-1133">Transmembrane helix</keyword>
<reference evidence="2 3" key="1">
    <citation type="submission" date="2016-07" db="EMBL/GenBank/DDBJ databases">
        <title>Pervasive Adenine N6-methylation of Active Genes in Fungi.</title>
        <authorList>
            <consortium name="DOE Joint Genome Institute"/>
            <person name="Mondo S.J."/>
            <person name="Dannebaum R.O."/>
            <person name="Kuo R.C."/>
            <person name="Labutti K."/>
            <person name="Haridas S."/>
            <person name="Kuo A."/>
            <person name="Salamov A."/>
            <person name="Ahrendt S.R."/>
            <person name="Lipzen A."/>
            <person name="Sullivan W."/>
            <person name="Andreopoulos W.B."/>
            <person name="Clum A."/>
            <person name="Lindquist E."/>
            <person name="Daum C."/>
            <person name="Ramamoorthy G.K."/>
            <person name="Gryganskyi A."/>
            <person name="Culley D."/>
            <person name="Magnuson J.K."/>
            <person name="James T.Y."/>
            <person name="O'Malley M.A."/>
            <person name="Stajich J.E."/>
            <person name="Spatafora J.W."/>
            <person name="Visel A."/>
            <person name="Grigoriev I.V."/>
        </authorList>
    </citation>
    <scope>NUCLEOTIDE SEQUENCE [LARGE SCALE GENOMIC DNA]</scope>
    <source>
        <strain evidence="2 3">CBS 115471</strain>
    </source>
</reference>
<feature type="transmembrane region" description="Helical" evidence="1">
    <location>
        <begin position="508"/>
        <end position="530"/>
    </location>
</feature>
<feature type="transmembrane region" description="Helical" evidence="1">
    <location>
        <begin position="542"/>
        <end position="562"/>
    </location>
</feature>
<dbReference type="OrthoDB" id="9451547at2759"/>
<dbReference type="Proteomes" id="UP000193144">
    <property type="component" value="Unassembled WGS sequence"/>
</dbReference>
<feature type="transmembrane region" description="Helical" evidence="1">
    <location>
        <begin position="474"/>
        <end position="496"/>
    </location>
</feature>
<name>A0A1Y1ZN92_9PLEO</name>
<comment type="caution">
    <text evidence="2">The sequence shown here is derived from an EMBL/GenBank/DDBJ whole genome shotgun (WGS) entry which is preliminary data.</text>
</comment>
<protein>
    <submittedName>
        <fullName evidence="2">Uncharacterized protein</fullName>
    </submittedName>
</protein>
<evidence type="ECO:0000313" key="2">
    <source>
        <dbReference type="EMBL" id="ORY11719.1"/>
    </source>
</evidence>
<keyword evidence="1" id="KW-0812">Transmembrane</keyword>
<organism evidence="2 3">
    <name type="scientific">Clohesyomyces aquaticus</name>
    <dbReference type="NCBI Taxonomy" id="1231657"/>
    <lineage>
        <taxon>Eukaryota</taxon>
        <taxon>Fungi</taxon>
        <taxon>Dikarya</taxon>
        <taxon>Ascomycota</taxon>
        <taxon>Pezizomycotina</taxon>
        <taxon>Dothideomycetes</taxon>
        <taxon>Pleosporomycetidae</taxon>
        <taxon>Pleosporales</taxon>
        <taxon>Lindgomycetaceae</taxon>
        <taxon>Clohesyomyces</taxon>
    </lineage>
</organism>
<keyword evidence="1" id="KW-0472">Membrane</keyword>
<keyword evidence="3" id="KW-1185">Reference proteome</keyword>
<proteinExistence type="predicted"/>
<dbReference type="STRING" id="1231657.A0A1Y1ZN92"/>
<dbReference type="PANTHER" id="PTHR35043:SF7">
    <property type="entry name" value="TRANSCRIPTION FACTOR DOMAIN-CONTAINING PROTEIN"/>
    <property type="match status" value="1"/>
</dbReference>
<dbReference type="EMBL" id="MCFA01000058">
    <property type="protein sequence ID" value="ORY11719.1"/>
    <property type="molecule type" value="Genomic_DNA"/>
</dbReference>
<accession>A0A1Y1ZN92</accession>
<evidence type="ECO:0000313" key="3">
    <source>
        <dbReference type="Proteomes" id="UP000193144"/>
    </source>
</evidence>
<gene>
    <name evidence="2" type="ORF">BCR34DRAFT_316767</name>
</gene>
<evidence type="ECO:0000256" key="1">
    <source>
        <dbReference type="SAM" id="Phobius"/>
    </source>
</evidence>
<dbReference type="AlphaFoldDB" id="A0A1Y1ZN92"/>
<sequence>MFTFYPNCTIPLKSPAFVTGPDTRSTFEIVWSCLSVLLLCVWSTLPLNVPPQVDPKTSLEKFRRRLYLFLRKVKWMAITLLAPEFIMGKAFSDAWSAWRYGGPLKQMAQNDRVPWTTAHTFFADMGGFTLIFEDHNTNVDPGPQDLDWRPKSQGVAPNNVRAQSSFKSWSLSSPVHPGVPDSLHIRSDQYIKSDGIEAQLDTIRPGAPPEQMSITNHSHQIAHHVSDVGSDIGGPNDFGNREIIIQRSGVEEIFRGFPGRNMEKLKGHGNIHWTRDAQYSMLAENLLSEASSKADEVGVWGMQDVASSVQGLKHIASDVNLDSGFYEINLTALQGKIWVLCARQIIKARELGVINRLPELRVAELDDKDKADIFVRGLFFTQIIWLIIQLSSRWKDGKPCAQLEIMTFAFAVSSLIIQFLHRSRPQDVTVPFIVHANRVTERQMKEIAMQGPGYTWYDRGLYTLPNNSVFNAQFAVGALFGAFLFGAFHLIAWHFVFPTETEENLWKASSFVITFAPFGILVFTAVTMRLLGCELPVLRDYLWYKAFVRLIVLSFVLARLFLIVESFRSLYFLPPDAFTATWVVDFPHIF</sequence>